<dbReference type="Proteomes" id="UP000515472">
    <property type="component" value="Chromosome"/>
</dbReference>
<dbReference type="EMBL" id="AP023213">
    <property type="protein sequence ID" value="BCO11316.1"/>
    <property type="molecule type" value="Genomic_DNA"/>
</dbReference>
<proteinExistence type="predicted"/>
<dbReference type="Gene3D" id="2.30.30.380">
    <property type="entry name" value="Zn-finger domain of Sec23/24"/>
    <property type="match status" value="1"/>
</dbReference>
<name>A0A7R7FS44_9BACT</name>
<reference evidence="1 2" key="1">
    <citation type="submission" date="2020-06" db="EMBL/GenBank/DDBJ databases">
        <title>Interaction of electrochemicaly active bacteria, Geobacter bremensis R4 on different carbon anode.</title>
        <authorList>
            <person name="Meng L."/>
            <person name="Yoshida N."/>
        </authorList>
    </citation>
    <scope>NUCLEOTIDE SEQUENCE [LARGE SCALE GENOMIC DNA]</scope>
    <source>
        <strain evidence="1 2">R4</strain>
    </source>
</reference>
<organism evidence="1 2">
    <name type="scientific">Citrifermentans bremense</name>
    <dbReference type="NCBI Taxonomy" id="60035"/>
    <lineage>
        <taxon>Bacteria</taxon>
        <taxon>Pseudomonadati</taxon>
        <taxon>Thermodesulfobacteriota</taxon>
        <taxon>Desulfuromonadia</taxon>
        <taxon>Geobacterales</taxon>
        <taxon>Geobacteraceae</taxon>
        <taxon>Citrifermentans</taxon>
    </lineage>
</organism>
<dbReference type="AlphaFoldDB" id="A0A7R7FS44"/>
<evidence type="ECO:0000313" key="1">
    <source>
        <dbReference type="EMBL" id="BCO11316.1"/>
    </source>
</evidence>
<evidence type="ECO:0000313" key="2">
    <source>
        <dbReference type="Proteomes" id="UP000515472"/>
    </source>
</evidence>
<sequence>MTQYLVKCGSCGASNRIPAEKEGVAGQCGNCRAKLPVLYLHPQQLNDDSFDAFISGYNGPVLAEFWAPW</sequence>
<keyword evidence="2" id="KW-1185">Reference proteome</keyword>
<protein>
    <submittedName>
        <fullName evidence="1">Thioredoxin 2</fullName>
    </submittedName>
</protein>
<gene>
    <name evidence="1" type="ORF">GEOBRER4_n1593</name>
</gene>
<dbReference type="InterPro" id="IPR036249">
    <property type="entry name" value="Thioredoxin-like_sf"/>
</dbReference>
<dbReference type="SUPFAM" id="SSF52833">
    <property type="entry name" value="Thioredoxin-like"/>
    <property type="match status" value="1"/>
</dbReference>
<accession>A0A7R7FS44</accession>